<gene>
    <name evidence="2" type="ORF">GCM10022380_42070</name>
</gene>
<dbReference type="PANTHER" id="PTHR43591:SF24">
    <property type="entry name" value="2-METHOXY-6-POLYPRENYL-1,4-BENZOQUINOL METHYLASE, MITOCHONDRIAL"/>
    <property type="match status" value="1"/>
</dbReference>
<sequence length="263" mass="28184">MSNAATFQLAAEGPAAYERYLVPAFFAECARQLLDLAAPQPNDQVLDVACGTGVVARAAEPLAAAVTGVDLNEGMLAVARSKPSGVRWLHGDATRLDLPDHSFDLVTCQQGLQFLPDRAAAVREWRRVLKPGGRIAVAMWRDARFHPQFAALSRAFEDHLGPEAGAALRAPFAGPQPRELRALFTDAGFTSVRLRIGLVPVRFGSVAEMVEHEASATPAAPAFAAAAEETRITMVGELAAELTDWVDDDGLTFPLVTWLVNVS</sequence>
<keyword evidence="3" id="KW-1185">Reference proteome</keyword>
<dbReference type="RefSeq" id="WP_237340172.1">
    <property type="nucleotide sequence ID" value="NZ_BAABCM010000005.1"/>
</dbReference>
<dbReference type="Proteomes" id="UP001501624">
    <property type="component" value="Unassembled WGS sequence"/>
</dbReference>
<reference evidence="3" key="1">
    <citation type="journal article" date="2019" name="Int. J. Syst. Evol. Microbiol.">
        <title>The Global Catalogue of Microorganisms (GCM) 10K type strain sequencing project: providing services to taxonomists for standard genome sequencing and annotation.</title>
        <authorList>
            <consortium name="The Broad Institute Genomics Platform"/>
            <consortium name="The Broad Institute Genome Sequencing Center for Infectious Disease"/>
            <person name="Wu L."/>
            <person name="Ma J."/>
        </authorList>
    </citation>
    <scope>NUCLEOTIDE SEQUENCE [LARGE SCALE GENOMIC DNA]</scope>
    <source>
        <strain evidence="3">JCM 17017</strain>
    </source>
</reference>
<dbReference type="PANTHER" id="PTHR43591">
    <property type="entry name" value="METHYLTRANSFERASE"/>
    <property type="match status" value="1"/>
</dbReference>
<keyword evidence="2" id="KW-0489">Methyltransferase</keyword>
<dbReference type="InterPro" id="IPR029063">
    <property type="entry name" value="SAM-dependent_MTases_sf"/>
</dbReference>
<evidence type="ECO:0000259" key="1">
    <source>
        <dbReference type="Pfam" id="PF08241"/>
    </source>
</evidence>
<protein>
    <submittedName>
        <fullName evidence="2">Methyltransferase domain-containing protein</fullName>
    </submittedName>
</protein>
<dbReference type="SUPFAM" id="SSF53335">
    <property type="entry name" value="S-adenosyl-L-methionine-dependent methyltransferases"/>
    <property type="match status" value="1"/>
</dbReference>
<dbReference type="InterPro" id="IPR013216">
    <property type="entry name" value="Methyltransf_11"/>
</dbReference>
<organism evidence="2 3">
    <name type="scientific">Amycolatopsis tucumanensis</name>
    <dbReference type="NCBI Taxonomy" id="401106"/>
    <lineage>
        <taxon>Bacteria</taxon>
        <taxon>Bacillati</taxon>
        <taxon>Actinomycetota</taxon>
        <taxon>Actinomycetes</taxon>
        <taxon>Pseudonocardiales</taxon>
        <taxon>Pseudonocardiaceae</taxon>
        <taxon>Amycolatopsis</taxon>
    </lineage>
</organism>
<name>A0ABP7IHZ2_9PSEU</name>
<feature type="domain" description="Methyltransferase type 11" evidence="1">
    <location>
        <begin position="46"/>
        <end position="136"/>
    </location>
</feature>
<keyword evidence="2" id="KW-0808">Transferase</keyword>
<evidence type="ECO:0000313" key="3">
    <source>
        <dbReference type="Proteomes" id="UP001501624"/>
    </source>
</evidence>
<evidence type="ECO:0000313" key="2">
    <source>
        <dbReference type="EMBL" id="GAA3818916.1"/>
    </source>
</evidence>
<dbReference type="Gene3D" id="3.40.50.150">
    <property type="entry name" value="Vaccinia Virus protein VP39"/>
    <property type="match status" value="1"/>
</dbReference>
<dbReference type="GO" id="GO:0032259">
    <property type="term" value="P:methylation"/>
    <property type="evidence" value="ECO:0007669"/>
    <property type="project" value="UniProtKB-KW"/>
</dbReference>
<dbReference type="Pfam" id="PF08241">
    <property type="entry name" value="Methyltransf_11"/>
    <property type="match status" value="1"/>
</dbReference>
<comment type="caution">
    <text evidence="2">The sequence shown here is derived from an EMBL/GenBank/DDBJ whole genome shotgun (WGS) entry which is preliminary data.</text>
</comment>
<accession>A0ABP7IHZ2</accession>
<dbReference type="GO" id="GO:0008168">
    <property type="term" value="F:methyltransferase activity"/>
    <property type="evidence" value="ECO:0007669"/>
    <property type="project" value="UniProtKB-KW"/>
</dbReference>
<dbReference type="EMBL" id="BAABCM010000005">
    <property type="protein sequence ID" value="GAA3818916.1"/>
    <property type="molecule type" value="Genomic_DNA"/>
</dbReference>
<proteinExistence type="predicted"/>
<dbReference type="CDD" id="cd02440">
    <property type="entry name" value="AdoMet_MTases"/>
    <property type="match status" value="1"/>
</dbReference>